<dbReference type="OrthoDB" id="7847197at2"/>
<organism evidence="3 4">
    <name type="scientific">Pseudooctadecabacter jejudonensis</name>
    <dbReference type="NCBI Taxonomy" id="1391910"/>
    <lineage>
        <taxon>Bacteria</taxon>
        <taxon>Pseudomonadati</taxon>
        <taxon>Pseudomonadota</taxon>
        <taxon>Alphaproteobacteria</taxon>
        <taxon>Rhodobacterales</taxon>
        <taxon>Paracoccaceae</taxon>
        <taxon>Pseudooctadecabacter</taxon>
    </lineage>
</organism>
<evidence type="ECO:0008006" key="5">
    <source>
        <dbReference type="Google" id="ProtNLM"/>
    </source>
</evidence>
<feature type="compositionally biased region" description="Polar residues" evidence="1">
    <location>
        <begin position="204"/>
        <end position="219"/>
    </location>
</feature>
<protein>
    <recommendedName>
        <fullName evidence="5">Tetratricopeptide repeat protein</fullName>
    </recommendedName>
</protein>
<dbReference type="EMBL" id="FWFT01000002">
    <property type="protein sequence ID" value="SLN32058.1"/>
    <property type="molecule type" value="Genomic_DNA"/>
</dbReference>
<dbReference type="Proteomes" id="UP000193623">
    <property type="component" value="Unassembled WGS sequence"/>
</dbReference>
<gene>
    <name evidence="3" type="ORF">PSJ8397_01495</name>
</gene>
<feature type="chain" id="PRO_5011005744" description="Tetratricopeptide repeat protein" evidence="2">
    <location>
        <begin position="18"/>
        <end position="738"/>
    </location>
</feature>
<feature type="signal peptide" evidence="2">
    <location>
        <begin position="1"/>
        <end position="17"/>
    </location>
</feature>
<name>A0A1Y5S877_9RHOB</name>
<evidence type="ECO:0000256" key="1">
    <source>
        <dbReference type="SAM" id="MobiDB-lite"/>
    </source>
</evidence>
<dbReference type="RefSeq" id="WP_085863930.1">
    <property type="nucleotide sequence ID" value="NZ_FWFT01000002.1"/>
</dbReference>
<proteinExistence type="predicted"/>
<accession>A0A1Y5S877</accession>
<evidence type="ECO:0000256" key="2">
    <source>
        <dbReference type="SAM" id="SignalP"/>
    </source>
</evidence>
<dbReference type="AlphaFoldDB" id="A0A1Y5S877"/>
<evidence type="ECO:0000313" key="3">
    <source>
        <dbReference type="EMBL" id="SLN32058.1"/>
    </source>
</evidence>
<feature type="region of interest" description="Disordered" evidence="1">
    <location>
        <begin position="204"/>
        <end position="225"/>
    </location>
</feature>
<reference evidence="3 4" key="1">
    <citation type="submission" date="2017-03" db="EMBL/GenBank/DDBJ databases">
        <authorList>
            <person name="Afonso C.L."/>
            <person name="Miller P.J."/>
            <person name="Scott M.A."/>
            <person name="Spackman E."/>
            <person name="Goraichik I."/>
            <person name="Dimitrov K.M."/>
            <person name="Suarez D.L."/>
            <person name="Swayne D.E."/>
        </authorList>
    </citation>
    <scope>NUCLEOTIDE SEQUENCE [LARGE SCALE GENOMIC DNA]</scope>
    <source>
        <strain evidence="3 4">CECT 8397</strain>
    </source>
</reference>
<keyword evidence="4" id="KW-1185">Reference proteome</keyword>
<keyword evidence="2" id="KW-0732">Signal</keyword>
<sequence>MKWILPLLVYLPAIALADPVAIRSGEHDTFSRLVFSIEEGTDWRVMETDTGFALQLEDEVDGFAIEGVFDRIPRDRLLDLIPRSGSRLDFLVTCNCQAEAFLWRPDRLVVDIVDGQNPIETLEAADAPLEPALRTAMREDVAFLPDLLGLPNGLTLNATPLPTRDLTSSMVLADAPESASADQSLQTAEAALLEGLSRAATQGYLTPTNVTPPETSGSVSPADPEPSVVEETLAVSPSLGLDISTATDETLAGISRALEAREPQVCLDNETFDLASWADDRPFNVQLASLAEPLSGSFGQEPIAAHTSLAQLYLHFGFGAEALLALRANSASSQTRVILAELAGLIDDYDGPYPKLSAQRNCASLGSFWGFLASGELPDDDANLDYLMQGYFSIPQPLRGHLSARVADHFLSEGRPDLAEQVLQSANVPDIKEESDVQAIRADLAEIEGDVDRALALLREEVRTNPHVTPQVVNQLLDLYQQHEIVPSEEDLLIAAGLAAEYRAGPMYLKLQVNEARGWVAKGEYERALALVTPLEDESARATVDFVFDKLASNGAASTFLQLVFAGPPPELSGETRNAIAQRLIDLGFPRRALTVLDAPTSQDAASERRYLMAEAGIEAGEYIIALEAISGINSDRAKVLRASAFDHMGDFESALTEAPADPETSNGLGEFRAEAWERLAVMQDDPLGEFAQVRLDDSGATLPETLTERRTLVEQSQESRRAIEGLLQQFETPVLSE</sequence>
<evidence type="ECO:0000313" key="4">
    <source>
        <dbReference type="Proteomes" id="UP000193623"/>
    </source>
</evidence>